<dbReference type="HOGENOM" id="CLU_130289_0_0_6"/>
<gene>
    <name evidence="2" type="ORF">Metal_3834</name>
</gene>
<name>H8GIG4_METAL</name>
<sequence>MICLQRPHKAQRGFSLLEILVAFSIMAISIGMLLGIFSAGLRNASVSEEYTAAVQIAEAMIARPGTEVPLQQGQSAGVIDDKYRWELAVAPFVLTTETVDTRTLPAQLFMVTAVVSWEEGGGGERRFELSELKLTTNADAKP</sequence>
<keyword evidence="1" id="KW-1133">Transmembrane helix</keyword>
<dbReference type="STRING" id="686340.Metal_3834"/>
<accession>H8GIG4</accession>
<evidence type="ECO:0000313" key="2">
    <source>
        <dbReference type="EMBL" id="EIC31476.1"/>
    </source>
</evidence>
<proteinExistence type="predicted"/>
<dbReference type="eggNOG" id="COG2165">
    <property type="taxonomic scope" value="Bacteria"/>
</dbReference>
<evidence type="ECO:0000313" key="3">
    <source>
        <dbReference type="Proteomes" id="UP000005090"/>
    </source>
</evidence>
<reference evidence="2 3" key="1">
    <citation type="journal article" date="2013" name="Genome Announc.">
        <title>Genome Sequence of the Obligate Gammaproteobacterial Methanotroph Methylomicrobium album Strain BG8.</title>
        <authorList>
            <person name="Kits K.D."/>
            <person name="Kalyuzhnaya M.G."/>
            <person name="Klotz M.G."/>
            <person name="Jetten M.S."/>
            <person name="Op den Camp H.J."/>
            <person name="Vuilleumier S."/>
            <person name="Bringel F."/>
            <person name="Dispirito A.A."/>
            <person name="Murrell J.C."/>
            <person name="Bruce D."/>
            <person name="Cheng J.F."/>
            <person name="Copeland A."/>
            <person name="Goodwin L."/>
            <person name="Hauser L."/>
            <person name="Lajus A."/>
            <person name="Land M.L."/>
            <person name="Lapidus A."/>
            <person name="Lucas S."/>
            <person name="Medigue C."/>
            <person name="Pitluck S."/>
            <person name="Woyke T."/>
            <person name="Zeytun A."/>
            <person name="Stein L.Y."/>
        </authorList>
    </citation>
    <scope>NUCLEOTIDE SEQUENCE [LARGE SCALE GENOMIC DNA]</scope>
    <source>
        <strain evidence="2 3">BG8</strain>
    </source>
</reference>
<keyword evidence="3" id="KW-1185">Reference proteome</keyword>
<dbReference type="AlphaFoldDB" id="H8GIG4"/>
<evidence type="ECO:0000256" key="1">
    <source>
        <dbReference type="SAM" id="Phobius"/>
    </source>
</evidence>
<dbReference type="InterPro" id="IPR012902">
    <property type="entry name" value="N_methyl_site"/>
</dbReference>
<protein>
    <submittedName>
        <fullName evidence="2">Prepilin-type N-terminal cleavage/methylation domain-containing protein</fullName>
    </submittedName>
</protein>
<keyword evidence="1" id="KW-0812">Transmembrane</keyword>
<dbReference type="Proteomes" id="UP000005090">
    <property type="component" value="Chromosome"/>
</dbReference>
<feature type="transmembrane region" description="Helical" evidence="1">
    <location>
        <begin position="20"/>
        <end position="41"/>
    </location>
</feature>
<dbReference type="Pfam" id="PF07963">
    <property type="entry name" value="N_methyl"/>
    <property type="match status" value="1"/>
</dbReference>
<dbReference type="RefSeq" id="WP_005374855.1">
    <property type="nucleotide sequence ID" value="NZ_CM001475.1"/>
</dbReference>
<dbReference type="NCBIfam" id="TIGR02532">
    <property type="entry name" value="IV_pilin_GFxxxE"/>
    <property type="match status" value="1"/>
</dbReference>
<dbReference type="EMBL" id="CM001475">
    <property type="protein sequence ID" value="EIC31476.1"/>
    <property type="molecule type" value="Genomic_DNA"/>
</dbReference>
<organism evidence="2 3">
    <name type="scientific">Methylomicrobium album BG8</name>
    <dbReference type="NCBI Taxonomy" id="686340"/>
    <lineage>
        <taxon>Bacteria</taxon>
        <taxon>Pseudomonadati</taxon>
        <taxon>Pseudomonadota</taxon>
        <taxon>Gammaproteobacteria</taxon>
        <taxon>Methylococcales</taxon>
        <taxon>Methylococcaceae</taxon>
        <taxon>Methylomicrobium</taxon>
    </lineage>
</organism>
<keyword evidence="1" id="KW-0472">Membrane</keyword>